<name>A0ABP8AMF4_9MICO</name>
<reference evidence="2" key="1">
    <citation type="journal article" date="2019" name="Int. J. Syst. Evol. Microbiol.">
        <title>The Global Catalogue of Microorganisms (GCM) 10K type strain sequencing project: providing services to taxonomists for standard genome sequencing and annotation.</title>
        <authorList>
            <consortium name="The Broad Institute Genomics Platform"/>
            <consortium name="The Broad Institute Genome Sequencing Center for Infectious Disease"/>
            <person name="Wu L."/>
            <person name="Ma J."/>
        </authorList>
    </citation>
    <scope>NUCLEOTIDE SEQUENCE [LARGE SCALE GENOMIC DNA]</scope>
    <source>
        <strain evidence="2">JCM 17593</strain>
    </source>
</reference>
<protein>
    <recommendedName>
        <fullName evidence="3">DUF4398 domain-containing protein</fullName>
    </recommendedName>
</protein>
<organism evidence="1 2">
    <name type="scientific">Gryllotalpicola kribbensis</name>
    <dbReference type="NCBI Taxonomy" id="993084"/>
    <lineage>
        <taxon>Bacteria</taxon>
        <taxon>Bacillati</taxon>
        <taxon>Actinomycetota</taxon>
        <taxon>Actinomycetes</taxon>
        <taxon>Micrococcales</taxon>
        <taxon>Microbacteriaceae</taxon>
        <taxon>Gryllotalpicola</taxon>
    </lineage>
</organism>
<dbReference type="Proteomes" id="UP001500213">
    <property type="component" value="Unassembled WGS sequence"/>
</dbReference>
<proteinExistence type="predicted"/>
<evidence type="ECO:0008006" key="3">
    <source>
        <dbReference type="Google" id="ProtNLM"/>
    </source>
</evidence>
<evidence type="ECO:0000313" key="1">
    <source>
        <dbReference type="EMBL" id="GAA4186260.1"/>
    </source>
</evidence>
<comment type="caution">
    <text evidence="1">The sequence shown here is derived from an EMBL/GenBank/DDBJ whole genome shotgun (WGS) entry which is preliminary data.</text>
</comment>
<sequence length="172" mass="18193">MRILPQCPGDHPGMTTRRRTAASCISGCLAAALAAALTGCVPDSGGVPGRLERGLSSADSSAQTALLAVRQLSEGKTTPQHAHTAIDDALTKLGEQQTELASIEPRTADERRWRRSADDAISSLDPALKDARSAANGEAGIRWSQARRELRDASDTITHTKREIIAQAGEAE</sequence>
<dbReference type="EMBL" id="BAABBX010000006">
    <property type="protein sequence ID" value="GAA4186260.1"/>
    <property type="molecule type" value="Genomic_DNA"/>
</dbReference>
<evidence type="ECO:0000313" key="2">
    <source>
        <dbReference type="Proteomes" id="UP001500213"/>
    </source>
</evidence>
<gene>
    <name evidence="1" type="ORF">GCM10022288_09490</name>
</gene>
<keyword evidence="2" id="KW-1185">Reference proteome</keyword>
<accession>A0ABP8AMF4</accession>